<dbReference type="InterPro" id="IPR032888">
    <property type="entry name" value="EgtD_Actinobacteria"/>
</dbReference>
<dbReference type="InterPro" id="IPR017804">
    <property type="entry name" value="MeTrfase_EgtD-like"/>
</dbReference>
<evidence type="ECO:0000256" key="1">
    <source>
        <dbReference type="ARBA" id="ARBA00022603"/>
    </source>
</evidence>
<proteinExistence type="inferred from homology"/>
<feature type="binding site" evidence="3">
    <location>
        <position position="210"/>
    </location>
    <ligand>
        <name>L-histidine</name>
        <dbReference type="ChEBI" id="CHEBI:57595"/>
    </ligand>
</feature>
<feature type="binding site" evidence="3">
    <location>
        <position position="96"/>
    </location>
    <ligand>
        <name>S-adenosyl-L-methionine</name>
        <dbReference type="ChEBI" id="CHEBI:59789"/>
    </ligand>
</feature>
<comment type="caution">
    <text evidence="5">The sequence shown here is derived from an EMBL/GenBank/DDBJ whole genome shotgun (WGS) entry which is preliminary data.</text>
</comment>
<evidence type="ECO:0000313" key="5">
    <source>
        <dbReference type="EMBL" id="GAA4958696.1"/>
    </source>
</evidence>
<dbReference type="RefSeq" id="WP_345675157.1">
    <property type="nucleotide sequence ID" value="NZ_BAABHS010000006.1"/>
</dbReference>
<organism evidence="5 6">
    <name type="scientific">Yinghuangia aomiensis</name>
    <dbReference type="NCBI Taxonomy" id="676205"/>
    <lineage>
        <taxon>Bacteria</taxon>
        <taxon>Bacillati</taxon>
        <taxon>Actinomycetota</taxon>
        <taxon>Actinomycetes</taxon>
        <taxon>Kitasatosporales</taxon>
        <taxon>Streptomycetaceae</taxon>
        <taxon>Yinghuangia</taxon>
    </lineage>
</organism>
<feature type="binding site" evidence="3">
    <location>
        <begin position="286"/>
        <end position="288"/>
    </location>
    <ligand>
        <name>L-histidine</name>
        <dbReference type="ChEBI" id="CHEBI:57595"/>
    </ligand>
</feature>
<dbReference type="SUPFAM" id="SSF53335">
    <property type="entry name" value="S-adenosyl-L-methionine-dependent methyltransferases"/>
    <property type="match status" value="1"/>
</dbReference>
<dbReference type="Gene3D" id="3.40.50.150">
    <property type="entry name" value="Vaccinia Virus protein VP39"/>
    <property type="match status" value="1"/>
</dbReference>
<feature type="binding site" evidence="3">
    <location>
        <position position="60"/>
    </location>
    <ligand>
        <name>L-histidine</name>
        <dbReference type="ChEBI" id="CHEBI:57595"/>
    </ligand>
</feature>
<evidence type="ECO:0000259" key="4">
    <source>
        <dbReference type="Pfam" id="PF10017"/>
    </source>
</evidence>
<dbReference type="Proteomes" id="UP001500466">
    <property type="component" value="Unassembled WGS sequence"/>
</dbReference>
<name>A0ABP9H5X5_9ACTN</name>
<feature type="binding site" evidence="3">
    <location>
        <position position="90"/>
    </location>
    <ligand>
        <name>S-adenosyl-L-methionine</name>
        <dbReference type="ChEBI" id="CHEBI:59789"/>
    </ligand>
</feature>
<dbReference type="InterPro" id="IPR035094">
    <property type="entry name" value="EgtD"/>
</dbReference>
<accession>A0ABP9H5X5</accession>
<dbReference type="HAMAP" id="MF_02037">
    <property type="entry name" value="EgtD"/>
    <property type="match status" value="1"/>
</dbReference>
<comment type="catalytic activity">
    <reaction evidence="3">
        <text>L-histidine + 3 S-adenosyl-L-methionine = hercynine + 3 S-adenosyl-L-homocysteine + 3 H(+)</text>
        <dbReference type="Rhea" id="RHEA:38471"/>
        <dbReference type="ChEBI" id="CHEBI:15378"/>
        <dbReference type="ChEBI" id="CHEBI:15781"/>
        <dbReference type="ChEBI" id="CHEBI:57595"/>
        <dbReference type="ChEBI" id="CHEBI:57856"/>
        <dbReference type="ChEBI" id="CHEBI:59789"/>
        <dbReference type="EC" id="2.1.1.44"/>
    </reaction>
</comment>
<dbReference type="Pfam" id="PF10017">
    <property type="entry name" value="Methyltransf_33"/>
    <property type="match status" value="1"/>
</dbReference>
<keyword evidence="2 3" id="KW-0808">Transferase</keyword>
<dbReference type="PANTHER" id="PTHR43397:SF1">
    <property type="entry name" value="ERGOTHIONEINE BIOSYNTHESIS PROTEIN 1"/>
    <property type="match status" value="1"/>
</dbReference>
<dbReference type="EC" id="2.1.1.44" evidence="3"/>
<feature type="binding site" evidence="3">
    <location>
        <position position="170"/>
    </location>
    <ligand>
        <name>L-histidine</name>
        <dbReference type="ChEBI" id="CHEBI:57595"/>
    </ligand>
</feature>
<protein>
    <recommendedName>
        <fullName evidence="3">Histidine N-alpha-methyltransferase</fullName>
        <ecNumber evidence="3">2.1.1.44</ecNumber>
    </recommendedName>
    <alternativeName>
        <fullName evidence="3">Histidine trimethyltransferase</fullName>
    </alternativeName>
</protein>
<keyword evidence="6" id="KW-1185">Reference proteome</keyword>
<reference evidence="6" key="1">
    <citation type="journal article" date="2019" name="Int. J. Syst. Evol. Microbiol.">
        <title>The Global Catalogue of Microorganisms (GCM) 10K type strain sequencing project: providing services to taxonomists for standard genome sequencing and annotation.</title>
        <authorList>
            <consortium name="The Broad Institute Genomics Platform"/>
            <consortium name="The Broad Institute Genome Sequencing Center for Infectious Disease"/>
            <person name="Wu L."/>
            <person name="Ma J."/>
        </authorList>
    </citation>
    <scope>NUCLEOTIDE SEQUENCE [LARGE SCALE GENOMIC DNA]</scope>
    <source>
        <strain evidence="6">JCM 17986</strain>
    </source>
</reference>
<dbReference type="PANTHER" id="PTHR43397">
    <property type="entry name" value="ERGOTHIONEINE BIOSYNTHESIS PROTEIN 1"/>
    <property type="match status" value="1"/>
</dbReference>
<evidence type="ECO:0000256" key="2">
    <source>
        <dbReference type="ARBA" id="ARBA00022679"/>
    </source>
</evidence>
<keyword evidence="1 3" id="KW-0489">Methyltransferase</keyword>
<keyword evidence="3" id="KW-0949">S-adenosyl-L-methionine</keyword>
<comment type="function">
    <text evidence="3">Catalyzes the SAM-dependent triple methylation of the alpha-amino group of histidine to form hercynine, a step in the biosynthesis pathway of ergothioneine.</text>
</comment>
<dbReference type="InterPro" id="IPR019257">
    <property type="entry name" value="MeTrfase_dom"/>
</dbReference>
<comment type="subunit">
    <text evidence="3">Monomer.</text>
</comment>
<comment type="similarity">
    <text evidence="3">Belongs to the methyltransferase superfamily. EgtD family.</text>
</comment>
<dbReference type="EMBL" id="BAABHS010000006">
    <property type="protein sequence ID" value="GAA4958696.1"/>
    <property type="molecule type" value="Genomic_DNA"/>
</dbReference>
<evidence type="ECO:0000256" key="3">
    <source>
        <dbReference type="HAMAP-Rule" id="MF_02037"/>
    </source>
</evidence>
<feature type="domain" description="Histidine-specific methyltransferase SAM-dependent" evidence="4">
    <location>
        <begin position="23"/>
        <end position="323"/>
    </location>
</feature>
<dbReference type="NCBIfam" id="TIGR03438">
    <property type="entry name" value="egtD_ergothio"/>
    <property type="match status" value="1"/>
</dbReference>
<sequence>MTGTTRLSVRGHLPEGYLADALRRDAELGLTAHPKRLPPKWFYDARGSRLFEEITKLPEYYPTRAEREILRRNALDIAESLPAHTLVELGSGSSEKTRLLLDALRAVGSLERYVPVDVSAPALVEAGESLLRDYPDLTVEAVVSDFDAHLGIPEEPGPKLVAFLGGTIGNLTPDQRGVFLAAVRSQLRAGDGLLLGADLVKDPDVLVRAYDDAQGVTAEFNRNVLHVLNRELDGDFVPERFEHVAVWDSDDEWIEMRLRSLGDQTVKLGGLDLVAEFADGEEMRTEISAKFRASGLAMELERAGFAVARWWTDPENRFGLALAIPV</sequence>
<evidence type="ECO:0000313" key="6">
    <source>
        <dbReference type="Proteomes" id="UP001500466"/>
    </source>
</evidence>
<dbReference type="InterPro" id="IPR051128">
    <property type="entry name" value="EgtD_Methyltrsf_superfamily"/>
</dbReference>
<dbReference type="InterPro" id="IPR029063">
    <property type="entry name" value="SAM-dependent_MTases_sf"/>
</dbReference>
<dbReference type="PIRSF" id="PIRSF018005">
    <property type="entry name" value="UCP018005"/>
    <property type="match status" value="1"/>
</dbReference>
<feature type="binding site" evidence="3">
    <location>
        <begin position="145"/>
        <end position="146"/>
    </location>
    <ligand>
        <name>S-adenosyl-L-methionine</name>
        <dbReference type="ChEBI" id="CHEBI:59789"/>
    </ligand>
</feature>
<comment type="pathway">
    <text evidence="3">Amino-acid biosynthesis; ergothioneine biosynthesis.</text>
</comment>
<feature type="binding site" evidence="3">
    <location>
        <position position="117"/>
    </location>
    <ligand>
        <name>S-adenosyl-L-methionine</name>
        <dbReference type="ChEBI" id="CHEBI:59789"/>
    </ligand>
</feature>
<gene>
    <name evidence="3 5" type="primary">egtD</name>
    <name evidence="5" type="ORF">GCM10023205_21750</name>
</gene>